<dbReference type="AlphaFoldDB" id="A0A418VEA8"/>
<sequence>MKIEITVTDANGKFIASWGEFTPLNDWHAVDYLGQHFAGHSRATLSAALAAGRLVGQTPGPYGPHTLTAIITP</sequence>
<reference evidence="1 2" key="1">
    <citation type="submission" date="2018-09" db="EMBL/GenBank/DDBJ databases">
        <authorList>
            <person name="Zhu H."/>
        </authorList>
    </citation>
    <scope>NUCLEOTIDE SEQUENCE [LARGE SCALE GENOMIC DNA]</scope>
    <source>
        <strain evidence="1 2">K2S05-167</strain>
    </source>
</reference>
<organism evidence="1 2">
    <name type="scientific">Deinococcus cavernae</name>
    <dbReference type="NCBI Taxonomy" id="2320857"/>
    <lineage>
        <taxon>Bacteria</taxon>
        <taxon>Thermotogati</taxon>
        <taxon>Deinococcota</taxon>
        <taxon>Deinococci</taxon>
        <taxon>Deinococcales</taxon>
        <taxon>Deinococcaceae</taxon>
        <taxon>Deinococcus</taxon>
    </lineage>
</organism>
<accession>A0A418VEA8</accession>
<evidence type="ECO:0000313" key="1">
    <source>
        <dbReference type="EMBL" id="RJF74425.1"/>
    </source>
</evidence>
<comment type="caution">
    <text evidence="1">The sequence shown here is derived from an EMBL/GenBank/DDBJ whole genome shotgun (WGS) entry which is preliminary data.</text>
</comment>
<protein>
    <submittedName>
        <fullName evidence="1">Uncharacterized protein</fullName>
    </submittedName>
</protein>
<dbReference type="EMBL" id="QYUJ01000010">
    <property type="protein sequence ID" value="RJF74425.1"/>
    <property type="molecule type" value="Genomic_DNA"/>
</dbReference>
<keyword evidence="2" id="KW-1185">Reference proteome</keyword>
<name>A0A418VEA8_9DEIO</name>
<dbReference type="RefSeq" id="WP_119761324.1">
    <property type="nucleotide sequence ID" value="NZ_QYUJ01000010.1"/>
</dbReference>
<proteinExistence type="predicted"/>
<evidence type="ECO:0000313" key="2">
    <source>
        <dbReference type="Proteomes" id="UP000286287"/>
    </source>
</evidence>
<dbReference type="Proteomes" id="UP000286287">
    <property type="component" value="Unassembled WGS sequence"/>
</dbReference>
<gene>
    <name evidence="1" type="ORF">D3875_03880</name>
</gene>